<dbReference type="Gene3D" id="3.10.580.10">
    <property type="entry name" value="CBS-domain"/>
    <property type="match status" value="1"/>
</dbReference>
<organism evidence="3 4">
    <name type="scientific">Falseniella ignava</name>
    <dbReference type="NCBI Taxonomy" id="137730"/>
    <lineage>
        <taxon>Bacteria</taxon>
        <taxon>Bacillati</taxon>
        <taxon>Bacillota</taxon>
        <taxon>Bacilli</taxon>
        <taxon>Lactobacillales</taxon>
        <taxon>Aerococcaceae</taxon>
        <taxon>Falseniella</taxon>
    </lineage>
</organism>
<name>A0A2I1K3U0_9LACT</name>
<feature type="domain" description="CBS" evidence="2">
    <location>
        <begin position="24"/>
        <end position="83"/>
    </location>
</feature>
<dbReference type="OrthoDB" id="2375431at2"/>
<dbReference type="NCBIfam" id="NF041630">
    <property type="entry name" value="CBS_CbpB"/>
    <property type="match status" value="1"/>
</dbReference>
<evidence type="ECO:0000256" key="1">
    <source>
        <dbReference type="PROSITE-ProRule" id="PRU00703"/>
    </source>
</evidence>
<dbReference type="AlphaFoldDB" id="A0A2I1K3U0"/>
<sequence>MRENNLINQALAKLIMNDVDDFLISSEDVASVYQEHSLITALMILTNRKYSTIPVLNNKDQLVGLINLRVIVNEALKNQNFDLLVLNDIQVKDIELVKPIMIHRNSSFEYILSQLVTDNFLCLVDDNQTFLGIVTRRNLLSRLNHLLHSKDLTLTDQQIEKIKKTASQLAD</sequence>
<gene>
    <name evidence="3" type="ORF">CYJ57_02480</name>
</gene>
<comment type="caution">
    <text evidence="3">The sequence shown here is derived from an EMBL/GenBank/DDBJ whole genome shotgun (WGS) entry which is preliminary data.</text>
</comment>
<dbReference type="InterPro" id="IPR048125">
    <property type="entry name" value="CBS_CbpB"/>
</dbReference>
<dbReference type="SUPFAM" id="SSF54631">
    <property type="entry name" value="CBS-domain pair"/>
    <property type="match status" value="1"/>
</dbReference>
<keyword evidence="1" id="KW-0129">CBS domain</keyword>
<accession>A0A2I1K3U0</accession>
<protein>
    <submittedName>
        <fullName evidence="3">CBS domain-containing protein</fullName>
    </submittedName>
</protein>
<dbReference type="SMART" id="SM00116">
    <property type="entry name" value="CBS"/>
    <property type="match status" value="2"/>
</dbReference>
<dbReference type="RefSeq" id="WP_083857158.1">
    <property type="nucleotide sequence ID" value="NZ_PKHE01000004.1"/>
</dbReference>
<evidence type="ECO:0000259" key="2">
    <source>
        <dbReference type="PROSITE" id="PS51371"/>
    </source>
</evidence>
<proteinExistence type="predicted"/>
<dbReference type="EMBL" id="PKHE01000004">
    <property type="protein sequence ID" value="PKY90318.1"/>
    <property type="molecule type" value="Genomic_DNA"/>
</dbReference>
<evidence type="ECO:0000313" key="4">
    <source>
        <dbReference type="Proteomes" id="UP000234384"/>
    </source>
</evidence>
<dbReference type="InterPro" id="IPR046342">
    <property type="entry name" value="CBS_dom_sf"/>
</dbReference>
<reference evidence="3 4" key="1">
    <citation type="submission" date="2017-12" db="EMBL/GenBank/DDBJ databases">
        <title>Phylogenetic diversity of female urinary microbiome.</title>
        <authorList>
            <person name="Thomas-White K."/>
            <person name="Wolfe A.J."/>
        </authorList>
    </citation>
    <scope>NUCLEOTIDE SEQUENCE [LARGE SCALE GENOMIC DNA]</scope>
    <source>
        <strain evidence="3 4">UMB0898</strain>
    </source>
</reference>
<dbReference type="Proteomes" id="UP000234384">
    <property type="component" value="Unassembled WGS sequence"/>
</dbReference>
<dbReference type="InterPro" id="IPR000644">
    <property type="entry name" value="CBS_dom"/>
</dbReference>
<dbReference type="PROSITE" id="PS51371">
    <property type="entry name" value="CBS"/>
    <property type="match status" value="1"/>
</dbReference>
<dbReference type="Pfam" id="PF00571">
    <property type="entry name" value="CBS"/>
    <property type="match status" value="2"/>
</dbReference>
<evidence type="ECO:0000313" key="3">
    <source>
        <dbReference type="EMBL" id="PKY90318.1"/>
    </source>
</evidence>